<organism evidence="1 2">
    <name type="scientific">Oleidesulfovibrio alaskensis (strain ATCC BAA-1058 / DSM 17464 / G20)</name>
    <name type="common">Desulfovibrio alaskensis</name>
    <dbReference type="NCBI Taxonomy" id="207559"/>
    <lineage>
        <taxon>Bacteria</taxon>
        <taxon>Pseudomonadati</taxon>
        <taxon>Thermodesulfobacteriota</taxon>
        <taxon>Desulfovibrionia</taxon>
        <taxon>Desulfovibrionales</taxon>
        <taxon>Desulfovibrionaceae</taxon>
        <taxon>Oleidesulfovibrio</taxon>
    </lineage>
</organism>
<dbReference type="EMBL" id="CP000112">
    <property type="protein sequence ID" value="AEL79430.1"/>
    <property type="molecule type" value="Genomic_DNA"/>
</dbReference>
<dbReference type="KEGG" id="dde:Dde_4028"/>
<evidence type="ECO:0000313" key="2">
    <source>
        <dbReference type="Proteomes" id="UP000002710"/>
    </source>
</evidence>
<gene>
    <name evidence="1" type="ordered locus">Dde_4028</name>
</gene>
<accession>F9XXG5</accession>
<sequence length="116" mass="13337">MRLRGFETRNKAAFQAMVCVSHKVYLLRKKRKLRTDFLNAGRKHLPTVTTFLTVGEFDGDHGLDTLLAISGNRYHFGNGSREYSVILDLGELTRPRDTERITHMARREVRLAAFSD</sequence>
<keyword evidence="2" id="KW-1185">Reference proteome</keyword>
<proteinExistence type="predicted"/>
<dbReference type="Proteomes" id="UP000002710">
    <property type="component" value="Chromosome"/>
</dbReference>
<dbReference type="AlphaFoldDB" id="F9XXG5"/>
<evidence type="ECO:0000313" key="1">
    <source>
        <dbReference type="EMBL" id="AEL79430.1"/>
    </source>
</evidence>
<reference evidence="1 2" key="1">
    <citation type="journal article" date="2011" name="J. Bacteriol.">
        <title>Complete genome sequence and updated annotation of Desulfovibrio alaskensis G20.</title>
        <authorList>
            <person name="Hauser L.J."/>
            <person name="Land M.L."/>
            <person name="Brown S.D."/>
            <person name="Larimer F."/>
            <person name="Keller K.L."/>
            <person name="Rapp-Giles B.J."/>
            <person name="Price M.N."/>
            <person name="Lin M."/>
            <person name="Bruce D.C."/>
            <person name="Detter J.C."/>
            <person name="Tapia R."/>
            <person name="Han C.S."/>
            <person name="Goodwin L.A."/>
            <person name="Cheng J.F."/>
            <person name="Pitluck S."/>
            <person name="Copeland A."/>
            <person name="Lucas S."/>
            <person name="Nolan M."/>
            <person name="Lapidus A.L."/>
            <person name="Palumbo A.V."/>
            <person name="Wall J.D."/>
        </authorList>
    </citation>
    <scope>NUCLEOTIDE SEQUENCE [LARGE SCALE GENOMIC DNA]</scope>
    <source>
        <strain evidence="2">ATCC BAA 1058 / DSM 17464 / G20</strain>
    </source>
</reference>
<name>F9XXG5_OLEA2</name>
<dbReference type="HOGENOM" id="CLU_2092824_0_0_7"/>
<protein>
    <submittedName>
        <fullName evidence="1">Uncharacterized protein</fullName>
    </submittedName>
</protein>